<feature type="transmembrane region" description="Helical" evidence="1">
    <location>
        <begin position="20"/>
        <end position="44"/>
    </location>
</feature>
<accession>A0A0M3IDB0</accession>
<proteinExistence type="predicted"/>
<dbReference type="AlphaFoldDB" id="A0A0M3IDB0"/>
<dbReference type="WBParaSite" id="ALUE_0001599201-mRNA-1">
    <property type="protein sequence ID" value="ALUE_0001599201-mRNA-1"/>
    <property type="gene ID" value="ALUE_0001599201"/>
</dbReference>
<sequence>MPDYESPLSEYVLYSTTPCWMKLLELPFVFAAFISVLALATILITKRVHILLHSIW</sequence>
<evidence type="ECO:0000313" key="2">
    <source>
        <dbReference type="Proteomes" id="UP000036681"/>
    </source>
</evidence>
<dbReference type="Proteomes" id="UP000036681">
    <property type="component" value="Unplaced"/>
</dbReference>
<name>A0A0M3IDB0_ASCLU</name>
<organism evidence="2 3">
    <name type="scientific">Ascaris lumbricoides</name>
    <name type="common">Giant roundworm</name>
    <dbReference type="NCBI Taxonomy" id="6252"/>
    <lineage>
        <taxon>Eukaryota</taxon>
        <taxon>Metazoa</taxon>
        <taxon>Ecdysozoa</taxon>
        <taxon>Nematoda</taxon>
        <taxon>Chromadorea</taxon>
        <taxon>Rhabditida</taxon>
        <taxon>Spirurina</taxon>
        <taxon>Ascaridomorpha</taxon>
        <taxon>Ascaridoidea</taxon>
        <taxon>Ascarididae</taxon>
        <taxon>Ascaris</taxon>
    </lineage>
</organism>
<keyword evidence="1" id="KW-0472">Membrane</keyword>
<evidence type="ECO:0000313" key="3">
    <source>
        <dbReference type="WBParaSite" id="ALUE_0001599201-mRNA-1"/>
    </source>
</evidence>
<keyword evidence="2" id="KW-1185">Reference proteome</keyword>
<reference evidence="3" key="1">
    <citation type="submission" date="2017-02" db="UniProtKB">
        <authorList>
            <consortium name="WormBaseParasite"/>
        </authorList>
    </citation>
    <scope>IDENTIFICATION</scope>
</reference>
<evidence type="ECO:0000256" key="1">
    <source>
        <dbReference type="SAM" id="Phobius"/>
    </source>
</evidence>
<keyword evidence="1" id="KW-0812">Transmembrane</keyword>
<protein>
    <submittedName>
        <fullName evidence="3">Protein with signal anchor</fullName>
    </submittedName>
</protein>
<keyword evidence="1" id="KW-1133">Transmembrane helix</keyword>